<sequence>MAEAKTTEFSQMDLPSPKPSVGARIKAHFKKWWWVHAIIVVVVVLVVVLPVVYVGYPKIARNDVNKSTLNVTSMIITDPSPGSFHLKQTQVIGSSSSFKPTIFGFSAAVSLLGAVPWGNAQVPDVKAEDGAVVHIEEQIKLSNETAFGDFAKAVLLDEEFDMNIYGEPKLQEGALPKVDVTYNKTVTIKGLNKLNGFDITDFKILAKDADDGTNTEGTVYIPNPTIMTLTLGNVTMDLSSNGTHIGQAFLDDLVLSPGNNTVPMRSTVNKLKVLTILPSNSMLPVDIRGNSSVYHGRDLPYFSKALAANELRTTLDIGKGLMNGM</sequence>
<keyword evidence="1" id="KW-0472">Membrane</keyword>
<dbReference type="EMBL" id="JXNT01000017">
    <property type="protein sequence ID" value="ODM15247.1"/>
    <property type="molecule type" value="Genomic_DNA"/>
</dbReference>
<evidence type="ECO:0000313" key="2">
    <source>
        <dbReference type="EMBL" id="ODM15247.1"/>
    </source>
</evidence>
<keyword evidence="1" id="KW-1133">Transmembrane helix</keyword>
<proteinExistence type="predicted"/>
<dbReference type="OrthoDB" id="10039566at2759"/>
<dbReference type="InterPro" id="IPR022185">
    <property type="entry name" value="DUF3712"/>
</dbReference>
<dbReference type="Pfam" id="PF12505">
    <property type="entry name" value="DUF3712"/>
    <property type="match status" value="1"/>
</dbReference>
<dbReference type="AlphaFoldDB" id="A0A1E3B2U0"/>
<accession>A0A1E3B2U0</accession>
<dbReference type="PANTHER" id="PTHR35895:SF1">
    <property type="entry name" value="LIPID-BINDING SERUM GLYCOPROTEIN C-TERMINAL DOMAIN-CONTAINING PROTEIN"/>
    <property type="match status" value="1"/>
</dbReference>
<comment type="caution">
    <text evidence="2">The sequence shown here is derived from an EMBL/GenBank/DDBJ whole genome shotgun (WGS) entry which is preliminary data.</text>
</comment>
<dbReference type="InterPro" id="IPR046368">
    <property type="entry name" value="Tag1"/>
</dbReference>
<dbReference type="Proteomes" id="UP000094569">
    <property type="component" value="Unassembled WGS sequence"/>
</dbReference>
<feature type="transmembrane region" description="Helical" evidence="1">
    <location>
        <begin position="33"/>
        <end position="56"/>
    </location>
</feature>
<dbReference type="VEuPathDB" id="FungiDB:SI65_09188"/>
<protein>
    <submittedName>
        <fullName evidence="2">Uncharacterized protein</fullName>
    </submittedName>
</protein>
<evidence type="ECO:0000256" key="1">
    <source>
        <dbReference type="SAM" id="Phobius"/>
    </source>
</evidence>
<keyword evidence="3" id="KW-1185">Reference proteome</keyword>
<dbReference type="STRING" id="573508.A0A1E3B2U0"/>
<dbReference type="PANTHER" id="PTHR35895">
    <property type="entry name" value="CHROMOSOME 16, WHOLE GENOME SHOTGUN SEQUENCE"/>
    <property type="match status" value="1"/>
</dbReference>
<evidence type="ECO:0000313" key="3">
    <source>
        <dbReference type="Proteomes" id="UP000094569"/>
    </source>
</evidence>
<keyword evidence="1" id="KW-0812">Transmembrane</keyword>
<dbReference type="GO" id="GO:0000329">
    <property type="term" value="C:fungal-type vacuole membrane"/>
    <property type="evidence" value="ECO:0007669"/>
    <property type="project" value="InterPro"/>
</dbReference>
<name>A0A1E3B2U0_ASPCR</name>
<organism evidence="2 3">
    <name type="scientific">Aspergillus cristatus</name>
    <name type="common">Chinese Fuzhuan brick tea-fermentation fungus</name>
    <name type="synonym">Eurotium cristatum</name>
    <dbReference type="NCBI Taxonomy" id="573508"/>
    <lineage>
        <taxon>Eukaryota</taxon>
        <taxon>Fungi</taxon>
        <taxon>Dikarya</taxon>
        <taxon>Ascomycota</taxon>
        <taxon>Pezizomycotina</taxon>
        <taxon>Eurotiomycetes</taxon>
        <taxon>Eurotiomycetidae</taxon>
        <taxon>Eurotiales</taxon>
        <taxon>Aspergillaceae</taxon>
        <taxon>Aspergillus</taxon>
        <taxon>Aspergillus subgen. Aspergillus</taxon>
    </lineage>
</organism>
<gene>
    <name evidence="2" type="ORF">SI65_09188</name>
</gene>
<reference evidence="2 3" key="1">
    <citation type="journal article" date="2016" name="BMC Genomics">
        <title>Comparative genomic and transcriptomic analyses of the Fuzhuan brick tea-fermentation fungus Aspergillus cristatus.</title>
        <authorList>
            <person name="Ge Y."/>
            <person name="Wang Y."/>
            <person name="Liu Y."/>
            <person name="Tan Y."/>
            <person name="Ren X."/>
            <person name="Zhang X."/>
            <person name="Hyde K.D."/>
            <person name="Liu Y."/>
            <person name="Liu Z."/>
        </authorList>
    </citation>
    <scope>NUCLEOTIDE SEQUENCE [LARGE SCALE GENOMIC DNA]</scope>
    <source>
        <strain evidence="2 3">GZAAS20.1005</strain>
    </source>
</reference>